<dbReference type="RefSeq" id="WP_243321828.1">
    <property type="nucleotide sequence ID" value="NZ_JALGCL010000003.1"/>
</dbReference>
<dbReference type="InterPro" id="IPR037143">
    <property type="entry name" value="4-PPantetheinyl_Trfase_dom_sf"/>
</dbReference>
<evidence type="ECO:0000313" key="5">
    <source>
        <dbReference type="Proteomes" id="UP001165423"/>
    </source>
</evidence>
<comment type="caution">
    <text evidence="4">The sequence shown here is derived from an EMBL/GenBank/DDBJ whole genome shotgun (WGS) entry which is preliminary data.</text>
</comment>
<accession>A0ABT0A614</accession>
<dbReference type="PANTHER" id="PTHR12215">
    <property type="entry name" value="PHOSPHOPANTETHEINE TRANSFERASE"/>
    <property type="match status" value="1"/>
</dbReference>
<evidence type="ECO:0000256" key="2">
    <source>
        <dbReference type="ARBA" id="ARBA00022679"/>
    </source>
</evidence>
<name>A0ABT0A614_9GAMM</name>
<proteinExistence type="inferred from homology"/>
<dbReference type="PANTHER" id="PTHR12215:SF10">
    <property type="entry name" value="L-AMINOADIPATE-SEMIALDEHYDE DEHYDROGENASE-PHOSPHOPANTETHEINYL TRANSFERASE"/>
    <property type="match status" value="1"/>
</dbReference>
<dbReference type="InterPro" id="IPR050559">
    <property type="entry name" value="P-Pant_transferase_sf"/>
</dbReference>
<dbReference type="InterPro" id="IPR008278">
    <property type="entry name" value="4-PPantetheinyl_Trfase_dom"/>
</dbReference>
<dbReference type="Pfam" id="PF01648">
    <property type="entry name" value="ACPS"/>
    <property type="match status" value="1"/>
</dbReference>
<organism evidence="4 5">
    <name type="scientific">Cognatiluteimonas sedimenti</name>
    <dbReference type="NCBI Taxonomy" id="2927791"/>
    <lineage>
        <taxon>Bacteria</taxon>
        <taxon>Pseudomonadati</taxon>
        <taxon>Pseudomonadota</taxon>
        <taxon>Gammaproteobacteria</taxon>
        <taxon>Lysobacterales</taxon>
        <taxon>Lysobacteraceae</taxon>
        <taxon>Cognatiluteimonas</taxon>
    </lineage>
</organism>
<gene>
    <name evidence="4" type="ORF">MQC88_10685</name>
</gene>
<comment type="similarity">
    <text evidence="1">Belongs to the P-Pant transferase superfamily. Gsp/Sfp/HetI/AcpT family.</text>
</comment>
<protein>
    <submittedName>
        <fullName evidence="4">4'-phosphopantetheinyl transferase superfamily protein</fullName>
    </submittedName>
</protein>
<feature type="domain" description="4'-phosphopantetheinyl transferase" evidence="3">
    <location>
        <begin position="82"/>
        <end position="187"/>
    </location>
</feature>
<dbReference type="GO" id="GO:0016740">
    <property type="term" value="F:transferase activity"/>
    <property type="evidence" value="ECO:0007669"/>
    <property type="project" value="UniProtKB-KW"/>
</dbReference>
<sequence>MSLSAPVPAAPQWHWLPWQPGAPAEEAARRWLAPQLQCAPQAIPLLRDLHGRPRLALSPDADVGWSHSGEGLLLAFGRGMTVGVDLERERPRPRALDLARRFFDLSEAQWLEAQVDEGTRAAAFVRLWCAKEAVLKAHGRGLAFGLHRLVFAERDGVLRLVHGDPALGAASQWQLREFVPHPGYRAALAWRPLWPRPAADRQ</sequence>
<dbReference type="Proteomes" id="UP001165423">
    <property type="component" value="Unassembled WGS sequence"/>
</dbReference>
<reference evidence="4 5" key="1">
    <citation type="submission" date="2022-03" db="EMBL/GenBank/DDBJ databases">
        <title>Luteimonas soily sp. nov., a novel bacterium isolated from the soil.</title>
        <authorList>
            <person name="Zhang X."/>
        </authorList>
    </citation>
    <scope>NUCLEOTIDE SEQUENCE [LARGE SCALE GENOMIC DNA]</scope>
    <source>
        <strain evidence="4 5">50</strain>
    </source>
</reference>
<keyword evidence="5" id="KW-1185">Reference proteome</keyword>
<dbReference type="SUPFAM" id="SSF56214">
    <property type="entry name" value="4'-phosphopantetheinyl transferase"/>
    <property type="match status" value="2"/>
</dbReference>
<evidence type="ECO:0000313" key="4">
    <source>
        <dbReference type="EMBL" id="MCJ0826409.1"/>
    </source>
</evidence>
<keyword evidence="2 4" id="KW-0808">Transferase</keyword>
<dbReference type="Gene3D" id="3.90.470.20">
    <property type="entry name" value="4'-phosphopantetheinyl transferase domain"/>
    <property type="match status" value="2"/>
</dbReference>
<evidence type="ECO:0000259" key="3">
    <source>
        <dbReference type="Pfam" id="PF01648"/>
    </source>
</evidence>
<evidence type="ECO:0000256" key="1">
    <source>
        <dbReference type="ARBA" id="ARBA00010990"/>
    </source>
</evidence>
<dbReference type="EMBL" id="JALGCL010000003">
    <property type="protein sequence ID" value="MCJ0826409.1"/>
    <property type="molecule type" value="Genomic_DNA"/>
</dbReference>